<evidence type="ECO:0000313" key="2">
    <source>
        <dbReference type="EMBL" id="CAL1375408.1"/>
    </source>
</evidence>
<organism evidence="2 3">
    <name type="scientific">Linum trigynum</name>
    <dbReference type="NCBI Taxonomy" id="586398"/>
    <lineage>
        <taxon>Eukaryota</taxon>
        <taxon>Viridiplantae</taxon>
        <taxon>Streptophyta</taxon>
        <taxon>Embryophyta</taxon>
        <taxon>Tracheophyta</taxon>
        <taxon>Spermatophyta</taxon>
        <taxon>Magnoliopsida</taxon>
        <taxon>eudicotyledons</taxon>
        <taxon>Gunneridae</taxon>
        <taxon>Pentapetalae</taxon>
        <taxon>rosids</taxon>
        <taxon>fabids</taxon>
        <taxon>Malpighiales</taxon>
        <taxon>Linaceae</taxon>
        <taxon>Linum</taxon>
    </lineage>
</organism>
<dbReference type="AlphaFoldDB" id="A0AAV2DNA3"/>
<dbReference type="EMBL" id="OZ034816">
    <property type="protein sequence ID" value="CAL1375408.1"/>
    <property type="molecule type" value="Genomic_DNA"/>
</dbReference>
<reference evidence="2 3" key="1">
    <citation type="submission" date="2024-04" db="EMBL/GenBank/DDBJ databases">
        <authorList>
            <person name="Fracassetti M."/>
        </authorList>
    </citation>
    <scope>NUCLEOTIDE SEQUENCE [LARGE SCALE GENOMIC DNA]</scope>
</reference>
<feature type="compositionally biased region" description="Polar residues" evidence="1">
    <location>
        <begin position="86"/>
        <end position="99"/>
    </location>
</feature>
<dbReference type="Proteomes" id="UP001497516">
    <property type="component" value="Chromosome 3"/>
</dbReference>
<evidence type="ECO:0000313" key="3">
    <source>
        <dbReference type="Proteomes" id="UP001497516"/>
    </source>
</evidence>
<evidence type="ECO:0000256" key="1">
    <source>
        <dbReference type="SAM" id="MobiDB-lite"/>
    </source>
</evidence>
<feature type="region of interest" description="Disordered" evidence="1">
    <location>
        <begin position="75"/>
        <end position="99"/>
    </location>
</feature>
<protein>
    <submittedName>
        <fullName evidence="2">Uncharacterized protein</fullName>
    </submittedName>
</protein>
<feature type="region of interest" description="Disordered" evidence="1">
    <location>
        <begin position="1"/>
        <end position="40"/>
    </location>
</feature>
<gene>
    <name evidence="2" type="ORF">LTRI10_LOCUS17207</name>
</gene>
<accession>A0AAV2DNA3</accession>
<name>A0AAV2DNA3_9ROSI</name>
<sequence length="99" mass="11255">MYRRSTLEPRREMYRRRRDEGDCSRANGDRREMMAPSCSNRRSSIVARCLPRSSRSRVRATRRQAIARFLRVSCADGDGRGGRGTADSQSALGKQGFVN</sequence>
<feature type="compositionally biased region" description="Basic and acidic residues" evidence="1">
    <location>
        <begin position="1"/>
        <end position="33"/>
    </location>
</feature>
<keyword evidence="3" id="KW-1185">Reference proteome</keyword>
<proteinExistence type="predicted"/>